<comment type="cofactor">
    <cofactor evidence="14">
        <name>Zn(2+)</name>
        <dbReference type="ChEBI" id="CHEBI:29105"/>
    </cofactor>
    <text evidence="14">Binds 2 Zn(2+) ions per subunit. It is not clear if Zn(2+) or Mg(2+) is physiologically important.</text>
</comment>
<keyword evidence="3 13" id="KW-0540">Nuclease</keyword>
<evidence type="ECO:0000313" key="17">
    <source>
        <dbReference type="Proteomes" id="UP001595755"/>
    </source>
</evidence>
<comment type="caution">
    <text evidence="16">The sequence shown here is derived from an EMBL/GenBank/DDBJ whole genome shotgun (WGS) entry which is preliminary data.</text>
</comment>
<dbReference type="InterPro" id="IPR030854">
    <property type="entry name" value="RNase_J_bac"/>
</dbReference>
<evidence type="ECO:0000256" key="8">
    <source>
        <dbReference type="ARBA" id="ARBA00022839"/>
    </source>
</evidence>
<evidence type="ECO:0000256" key="14">
    <source>
        <dbReference type="PIRNR" id="PIRNR004803"/>
    </source>
</evidence>
<evidence type="ECO:0000256" key="3">
    <source>
        <dbReference type="ARBA" id="ARBA00022722"/>
    </source>
</evidence>
<evidence type="ECO:0000259" key="15">
    <source>
        <dbReference type="SMART" id="SM00849"/>
    </source>
</evidence>
<keyword evidence="6 13" id="KW-0378">Hydrolase</keyword>
<dbReference type="InterPro" id="IPR011108">
    <property type="entry name" value="RMMBL"/>
</dbReference>
<dbReference type="PANTHER" id="PTHR43694">
    <property type="entry name" value="RIBONUCLEASE J"/>
    <property type="match status" value="1"/>
</dbReference>
<dbReference type="RefSeq" id="WP_204603094.1">
    <property type="nucleotide sequence ID" value="NZ_JBHSED010000074.1"/>
</dbReference>
<evidence type="ECO:0000256" key="4">
    <source>
        <dbReference type="ARBA" id="ARBA00022723"/>
    </source>
</evidence>
<keyword evidence="8 13" id="KW-0269">Exonuclease</keyword>
<evidence type="ECO:0000313" key="16">
    <source>
        <dbReference type="EMBL" id="MFC4307363.1"/>
    </source>
</evidence>
<dbReference type="GO" id="GO:0016787">
    <property type="term" value="F:hydrolase activity"/>
    <property type="evidence" value="ECO:0007669"/>
    <property type="project" value="UniProtKB-KW"/>
</dbReference>
<dbReference type="InterPro" id="IPR042173">
    <property type="entry name" value="RNase_J_2"/>
</dbReference>
<comment type="catalytic activity">
    <reaction evidence="12">
        <text>3',5'-cyclic UMP + H2O = UMP + H(+)</text>
        <dbReference type="Rhea" id="RHEA:70575"/>
        <dbReference type="ChEBI" id="CHEBI:15377"/>
        <dbReference type="ChEBI" id="CHEBI:15378"/>
        <dbReference type="ChEBI" id="CHEBI:57865"/>
        <dbReference type="ChEBI" id="CHEBI:184387"/>
    </reaction>
    <physiologicalReaction direction="left-to-right" evidence="12">
        <dbReference type="Rhea" id="RHEA:70576"/>
    </physiologicalReaction>
</comment>
<keyword evidence="2 13" id="KW-0698">rRNA processing</keyword>
<dbReference type="CDD" id="cd07714">
    <property type="entry name" value="RNaseJ_MBL-fold"/>
    <property type="match status" value="1"/>
</dbReference>
<keyword evidence="5 13" id="KW-0255">Endonuclease</keyword>
<dbReference type="Pfam" id="PF17770">
    <property type="entry name" value="RNase_J_C"/>
    <property type="match status" value="1"/>
</dbReference>
<evidence type="ECO:0000256" key="1">
    <source>
        <dbReference type="ARBA" id="ARBA00022490"/>
    </source>
</evidence>
<dbReference type="InterPro" id="IPR041636">
    <property type="entry name" value="RNase_J_C"/>
</dbReference>
<reference evidence="17" key="1">
    <citation type="journal article" date="2019" name="Int. J. Syst. Evol. Microbiol.">
        <title>The Global Catalogue of Microorganisms (GCM) 10K type strain sequencing project: providing services to taxonomists for standard genome sequencing and annotation.</title>
        <authorList>
            <consortium name="The Broad Institute Genomics Platform"/>
            <consortium name="The Broad Institute Genome Sequencing Center for Infectious Disease"/>
            <person name="Wu L."/>
            <person name="Ma J."/>
        </authorList>
    </citation>
    <scope>NUCLEOTIDE SEQUENCE [LARGE SCALE GENOMIC DNA]</scope>
    <source>
        <strain evidence="17">CGMCC 4.1641</strain>
    </source>
</reference>
<dbReference type="Pfam" id="PF07521">
    <property type="entry name" value="RMMBL"/>
    <property type="match status" value="1"/>
</dbReference>
<dbReference type="Pfam" id="PF00753">
    <property type="entry name" value="Lactamase_B"/>
    <property type="match status" value="1"/>
</dbReference>
<dbReference type="EMBL" id="JBHSED010000074">
    <property type="protein sequence ID" value="MFC4307363.1"/>
    <property type="molecule type" value="Genomic_DNA"/>
</dbReference>
<keyword evidence="17" id="KW-1185">Reference proteome</keyword>
<evidence type="ECO:0000256" key="10">
    <source>
        <dbReference type="ARBA" id="ARBA00034221"/>
    </source>
</evidence>
<name>A0ABV8SII3_9BACL</name>
<dbReference type="PIRSF" id="PIRSF004803">
    <property type="entry name" value="RnjA"/>
    <property type="match status" value="1"/>
</dbReference>
<gene>
    <name evidence="13" type="primary">rnj</name>
    <name evidence="16" type="ORF">ACFO1S_28450</name>
</gene>
<comment type="subunit">
    <text evidence="13">Homodimer, may be a subunit of the RNA degradosome.</text>
</comment>
<dbReference type="SMART" id="SM00849">
    <property type="entry name" value="Lactamase_B"/>
    <property type="match status" value="1"/>
</dbReference>
<comment type="function">
    <text evidence="11">Counteracts the endogenous Pycsar antiviral defense system. Phosphodiesterase that enables metal-dependent hydrolysis of host cyclic nucleotide Pycsar defense signals such as cCMP and cUMP.</text>
</comment>
<dbReference type="InterPro" id="IPR001279">
    <property type="entry name" value="Metallo-B-lactamas"/>
</dbReference>
<feature type="domain" description="Metallo-beta-lactamase" evidence="15">
    <location>
        <begin position="22"/>
        <end position="217"/>
    </location>
</feature>
<dbReference type="Pfam" id="PF22505">
    <property type="entry name" value="RNase_J_b_CASP"/>
    <property type="match status" value="1"/>
</dbReference>
<protein>
    <recommendedName>
        <fullName evidence="13 14">Ribonuclease J</fullName>
        <shortName evidence="13">RNase J</shortName>
        <ecNumber evidence="13 14">3.1.-.-</ecNumber>
    </recommendedName>
</protein>
<dbReference type="InterPro" id="IPR001587">
    <property type="entry name" value="RNase_J_CS"/>
</dbReference>
<keyword evidence="9 13" id="KW-0694">RNA-binding</keyword>
<dbReference type="SUPFAM" id="SSF56281">
    <property type="entry name" value="Metallo-hydrolase/oxidoreductase"/>
    <property type="match status" value="1"/>
</dbReference>
<proteinExistence type="inferred from homology"/>
<comment type="function">
    <text evidence="13">An RNase that has 5'-3' exonuclease and possibly endonuclease activity. Involved in maturation of rRNA and in some organisms also mRNA maturation and/or decay.</text>
</comment>
<dbReference type="NCBIfam" id="TIGR00649">
    <property type="entry name" value="MG423"/>
    <property type="match status" value="1"/>
</dbReference>
<dbReference type="InterPro" id="IPR036866">
    <property type="entry name" value="RibonucZ/Hydroxyglut_hydro"/>
</dbReference>
<dbReference type="PROSITE" id="PS01292">
    <property type="entry name" value="UPF0036"/>
    <property type="match status" value="1"/>
</dbReference>
<dbReference type="Gene3D" id="3.40.50.10710">
    <property type="entry name" value="Metallo-hydrolase/oxidoreductase"/>
    <property type="match status" value="1"/>
</dbReference>
<comment type="similarity">
    <text evidence="13 14">Belongs to the metallo-beta-lactamase superfamily. RNA-metabolizing metallo-beta-lactamase-like family. Bacterial RNase J subfamily.</text>
</comment>
<evidence type="ECO:0000256" key="12">
    <source>
        <dbReference type="ARBA" id="ARBA00048505"/>
    </source>
</evidence>
<evidence type="ECO:0000256" key="5">
    <source>
        <dbReference type="ARBA" id="ARBA00022759"/>
    </source>
</evidence>
<evidence type="ECO:0000256" key="9">
    <source>
        <dbReference type="ARBA" id="ARBA00022884"/>
    </source>
</evidence>
<organism evidence="16 17">
    <name type="scientific">Cohnella boryungensis</name>
    <dbReference type="NCBI Taxonomy" id="768479"/>
    <lineage>
        <taxon>Bacteria</taxon>
        <taxon>Bacillati</taxon>
        <taxon>Bacillota</taxon>
        <taxon>Bacilli</taxon>
        <taxon>Bacillales</taxon>
        <taxon>Paenibacillaceae</taxon>
        <taxon>Cohnella</taxon>
    </lineage>
</organism>
<evidence type="ECO:0000256" key="2">
    <source>
        <dbReference type="ARBA" id="ARBA00022552"/>
    </source>
</evidence>
<dbReference type="Gene3D" id="3.10.20.580">
    <property type="match status" value="1"/>
</dbReference>
<dbReference type="EC" id="3.1.-.-" evidence="13 14"/>
<keyword evidence="7" id="KW-0862">Zinc</keyword>
<keyword evidence="4 14" id="KW-0479">Metal-binding</keyword>
<keyword evidence="1 13" id="KW-0963">Cytoplasm</keyword>
<dbReference type="HAMAP" id="MF_01491">
    <property type="entry name" value="RNase_J_bact"/>
    <property type="match status" value="1"/>
</dbReference>
<comment type="catalytic activity">
    <reaction evidence="10">
        <text>3',5'-cyclic CMP + H2O = CMP + H(+)</text>
        <dbReference type="Rhea" id="RHEA:72675"/>
        <dbReference type="ChEBI" id="CHEBI:15377"/>
        <dbReference type="ChEBI" id="CHEBI:15378"/>
        <dbReference type="ChEBI" id="CHEBI:58003"/>
        <dbReference type="ChEBI" id="CHEBI:60377"/>
    </reaction>
    <physiologicalReaction direction="left-to-right" evidence="10">
        <dbReference type="Rhea" id="RHEA:72676"/>
    </physiologicalReaction>
</comment>
<dbReference type="InterPro" id="IPR004613">
    <property type="entry name" value="RNase_J"/>
</dbReference>
<evidence type="ECO:0000256" key="13">
    <source>
        <dbReference type="HAMAP-Rule" id="MF_01491"/>
    </source>
</evidence>
<dbReference type="PANTHER" id="PTHR43694:SF4">
    <property type="entry name" value="RIBONUCLEASE J 2"/>
    <property type="match status" value="1"/>
</dbReference>
<accession>A0ABV8SII3</accession>
<evidence type="ECO:0000256" key="7">
    <source>
        <dbReference type="ARBA" id="ARBA00022833"/>
    </source>
</evidence>
<dbReference type="Gene3D" id="3.60.15.10">
    <property type="entry name" value="Ribonuclease Z/Hydroxyacylglutathione hydrolase-like"/>
    <property type="match status" value="1"/>
</dbReference>
<sequence>MSKKNNQDKLLIFALGGVGEIGKNMYCIQYGNDIVVVDAGLKFPEEEMLGIDVVIPDIAYLLENRDKVRAILLTHGHEDHIGGLPYVLKQLNVPIYGTKLTLGLVENKLKEAGLLGDTKRHLINEASELTFGTIKASFFRTNHSIPDSVGVCLETPEGNVVHTGDFKFDHTPVNDQFADLQKMAEIGSRGVLALLSDSTNAERAGYTPSESNIGKEFESLFRSAKQRVVVATFASNVHRIQQVINAAAETRRKMTVIGRSMVNVVSIASELGYLNIPEGMLIEPEEVNKLPADRVVILSTGSQGEPMSALTRMARSTHRKVDILPGDTVIIAATPIPGNEKYVGRTVDELMRLGASVIYGPGSVSGVHVSGHGSQEELKLMLNLMRPEYFIPIHGEYRMLRHHGLLGEQVGIPKENIFLLDNGDTVEIQNGAARKGGKIQAGNVLIDGLGVGDVGNIVLRDRKLLSQDGILVVVVTLSKQDGTIMSGPDIISRGFVYVRESEGLLEEANRIVTNTLHKLMNDNVNEWASLKTNVKDALGRFLYEQTRRRPMILPIIMEV</sequence>
<evidence type="ECO:0000256" key="11">
    <source>
        <dbReference type="ARBA" id="ARBA00034301"/>
    </source>
</evidence>
<feature type="binding site" evidence="13">
    <location>
        <begin position="368"/>
        <end position="372"/>
    </location>
    <ligand>
        <name>substrate</name>
    </ligand>
</feature>
<dbReference type="Proteomes" id="UP001595755">
    <property type="component" value="Unassembled WGS sequence"/>
</dbReference>
<evidence type="ECO:0000256" key="6">
    <source>
        <dbReference type="ARBA" id="ARBA00022801"/>
    </source>
</evidence>
<dbReference type="InterPro" id="IPR055132">
    <property type="entry name" value="RNase_J_b_CASP"/>
</dbReference>
<comment type="subcellular location">
    <subcellularLocation>
        <location evidence="13 14">Cytoplasm</location>
    </subcellularLocation>
</comment>